<dbReference type="CDD" id="cd05403">
    <property type="entry name" value="NT_KNTase_like"/>
    <property type="match status" value="1"/>
</dbReference>
<dbReference type="InterPro" id="IPR041633">
    <property type="entry name" value="Polbeta"/>
</dbReference>
<dbReference type="PANTHER" id="PTHR43852">
    <property type="entry name" value="NUCLEOTIDYLTRANSFERASE"/>
    <property type="match status" value="1"/>
</dbReference>
<dbReference type="Gene3D" id="3.30.460.10">
    <property type="entry name" value="Beta Polymerase, domain 2"/>
    <property type="match status" value="1"/>
</dbReference>
<dbReference type="AlphaFoldDB" id="A0A1G2QZ26"/>
<evidence type="ECO:0000313" key="3">
    <source>
        <dbReference type="Proteomes" id="UP000178092"/>
    </source>
</evidence>
<dbReference type="PANTHER" id="PTHR43852:SF3">
    <property type="entry name" value="NUCLEOTIDYLTRANSFERASE"/>
    <property type="match status" value="1"/>
</dbReference>
<name>A0A1G2QZ26_9BACT</name>
<dbReference type="NCBIfam" id="NF047752">
    <property type="entry name" value="MntA_antitoxin"/>
    <property type="match status" value="1"/>
</dbReference>
<dbReference type="Proteomes" id="UP000178092">
    <property type="component" value="Unassembled WGS sequence"/>
</dbReference>
<proteinExistence type="predicted"/>
<dbReference type="InterPro" id="IPR052930">
    <property type="entry name" value="TA_antitoxin_MntA"/>
</dbReference>
<organism evidence="2 3">
    <name type="scientific">Candidatus Wildermuthbacteria bacterium RIFCSPHIGHO2_02_FULL_45_25</name>
    <dbReference type="NCBI Taxonomy" id="1802450"/>
    <lineage>
        <taxon>Bacteria</taxon>
        <taxon>Candidatus Wildermuthiibacteriota</taxon>
    </lineage>
</organism>
<dbReference type="SUPFAM" id="SSF81301">
    <property type="entry name" value="Nucleotidyltransferase"/>
    <property type="match status" value="1"/>
</dbReference>
<accession>A0A1G2QZ26</accession>
<feature type="domain" description="Polymerase beta nucleotidyltransferase" evidence="1">
    <location>
        <begin position="10"/>
        <end position="102"/>
    </location>
</feature>
<comment type="caution">
    <text evidence="2">The sequence shown here is derived from an EMBL/GenBank/DDBJ whole genome shotgun (WGS) entry which is preliminary data.</text>
</comment>
<dbReference type="Pfam" id="PF18765">
    <property type="entry name" value="Polbeta"/>
    <property type="match status" value="1"/>
</dbReference>
<evidence type="ECO:0000313" key="2">
    <source>
        <dbReference type="EMBL" id="OHA65875.1"/>
    </source>
</evidence>
<evidence type="ECO:0000259" key="1">
    <source>
        <dbReference type="Pfam" id="PF18765"/>
    </source>
</evidence>
<reference evidence="2 3" key="1">
    <citation type="journal article" date="2016" name="Nat. Commun.">
        <title>Thousands of microbial genomes shed light on interconnected biogeochemical processes in an aquifer system.</title>
        <authorList>
            <person name="Anantharaman K."/>
            <person name="Brown C.T."/>
            <person name="Hug L.A."/>
            <person name="Sharon I."/>
            <person name="Castelle C.J."/>
            <person name="Probst A.J."/>
            <person name="Thomas B.C."/>
            <person name="Singh A."/>
            <person name="Wilkins M.J."/>
            <person name="Karaoz U."/>
            <person name="Brodie E.L."/>
            <person name="Williams K.H."/>
            <person name="Hubbard S.S."/>
            <person name="Banfield J.F."/>
        </authorList>
    </citation>
    <scope>NUCLEOTIDE SEQUENCE [LARGE SCALE GENOMIC DNA]</scope>
</reference>
<sequence>MNQNREHIQQQLATFLENEKRVLFCYLFGSVATRQTNKESDVDIAVYLNPSRVKDFFETRIDLINILSRFLKTKTDVIILNTAPPFLKYVILQEGILVYDRAPSQRIDFELKSMNEYLDFKPYIEMYNNRLLAK</sequence>
<gene>
    <name evidence="2" type="ORF">A3C04_00045</name>
</gene>
<protein>
    <recommendedName>
        <fullName evidence="1">Polymerase beta nucleotidyltransferase domain-containing protein</fullName>
    </recommendedName>
</protein>
<dbReference type="InterPro" id="IPR043519">
    <property type="entry name" value="NT_sf"/>
</dbReference>
<dbReference type="EMBL" id="MHTV01000040">
    <property type="protein sequence ID" value="OHA65875.1"/>
    <property type="molecule type" value="Genomic_DNA"/>
</dbReference>